<proteinExistence type="inferred from homology"/>
<keyword evidence="2 4" id="KW-0689">Ribosomal protein</keyword>
<reference evidence="9" key="1">
    <citation type="submission" date="2023-03" db="EMBL/GenBank/DDBJ databases">
        <title>Massive genome expansion in bonnet fungi (Mycena s.s.) driven by repeated elements and novel gene families across ecological guilds.</title>
        <authorList>
            <consortium name="Lawrence Berkeley National Laboratory"/>
            <person name="Harder C.B."/>
            <person name="Miyauchi S."/>
            <person name="Viragh M."/>
            <person name="Kuo A."/>
            <person name="Thoen E."/>
            <person name="Andreopoulos B."/>
            <person name="Lu D."/>
            <person name="Skrede I."/>
            <person name="Drula E."/>
            <person name="Henrissat B."/>
            <person name="Morin E."/>
            <person name="Kohler A."/>
            <person name="Barry K."/>
            <person name="LaButti K."/>
            <person name="Morin E."/>
            <person name="Salamov A."/>
            <person name="Lipzen A."/>
            <person name="Mereny Z."/>
            <person name="Hegedus B."/>
            <person name="Baldrian P."/>
            <person name="Stursova M."/>
            <person name="Weitz H."/>
            <person name="Taylor A."/>
            <person name="Grigoriev I.V."/>
            <person name="Nagy L.G."/>
            <person name="Martin F."/>
            <person name="Kauserud H."/>
        </authorList>
    </citation>
    <scope>NUCLEOTIDE SEQUENCE</scope>
    <source>
        <strain evidence="9">CBHHK182m</strain>
    </source>
</reference>
<dbReference type="GO" id="GO:0005840">
    <property type="term" value="C:ribosome"/>
    <property type="evidence" value="ECO:0007669"/>
    <property type="project" value="UniProtKB-KW"/>
</dbReference>
<evidence type="ECO:0000256" key="2">
    <source>
        <dbReference type="ARBA" id="ARBA00022980"/>
    </source>
</evidence>
<keyword evidence="6" id="KW-0175">Coiled coil</keyword>
<evidence type="ECO:0000313" key="9">
    <source>
        <dbReference type="EMBL" id="KAJ7778309.1"/>
    </source>
</evidence>
<evidence type="ECO:0000256" key="7">
    <source>
        <dbReference type="SAM" id="MobiDB-lite"/>
    </source>
</evidence>
<dbReference type="EMBL" id="JARKIB010000007">
    <property type="protein sequence ID" value="KAJ7778309.1"/>
    <property type="molecule type" value="Genomic_DNA"/>
</dbReference>
<gene>
    <name evidence="9" type="ORF">B0H16DRAFT_1503014</name>
</gene>
<dbReference type="PROSITE" id="PS50881">
    <property type="entry name" value="S5_DSRBD"/>
    <property type="match status" value="1"/>
</dbReference>
<name>A0AAD7K7B7_9AGAR</name>
<evidence type="ECO:0000256" key="6">
    <source>
        <dbReference type="SAM" id="Coils"/>
    </source>
</evidence>
<keyword evidence="3 4" id="KW-0687">Ribonucleoprotein</keyword>
<dbReference type="GO" id="GO:1990904">
    <property type="term" value="C:ribonucleoprotein complex"/>
    <property type="evidence" value="ECO:0007669"/>
    <property type="project" value="UniProtKB-UniRule"/>
</dbReference>
<comment type="caution">
    <text evidence="9">The sequence shown here is derived from an EMBL/GenBank/DDBJ whole genome shotgun (WGS) entry which is preliminary data.</text>
</comment>
<comment type="similarity">
    <text evidence="1 5">Belongs to the universal ribosomal protein uS5 family.</text>
</comment>
<dbReference type="GO" id="GO:0003723">
    <property type="term" value="F:RNA binding"/>
    <property type="evidence" value="ECO:0007669"/>
    <property type="project" value="InterPro"/>
</dbReference>
<protein>
    <recommendedName>
        <fullName evidence="8">S5 DRBM domain-containing protein</fullName>
    </recommendedName>
</protein>
<dbReference type="InterPro" id="IPR000851">
    <property type="entry name" value="Ribosomal_uS5"/>
</dbReference>
<feature type="coiled-coil region" evidence="6">
    <location>
        <begin position="431"/>
        <end position="458"/>
    </location>
</feature>
<keyword evidence="10" id="KW-1185">Reference proteome</keyword>
<feature type="region of interest" description="Disordered" evidence="7">
    <location>
        <begin position="296"/>
        <end position="318"/>
    </location>
</feature>
<dbReference type="PANTHER" id="PTHR48277">
    <property type="entry name" value="MITOCHONDRIAL RIBOSOMAL PROTEIN S5"/>
    <property type="match status" value="1"/>
</dbReference>
<dbReference type="AlphaFoldDB" id="A0AAD7K7B7"/>
<dbReference type="GO" id="GO:0006412">
    <property type="term" value="P:translation"/>
    <property type="evidence" value="ECO:0007669"/>
    <property type="project" value="InterPro"/>
</dbReference>
<sequence>MNRLVRLVARRPIVFAIRRTPLLRRYSSLKPSPESLYAQYINLVKKTTPNGRPPLTLEEFTREMEEGEDDVEGQYAEYVAWAEHNSDRPPMSFEEFARGIEDENDAELYADFEGENGRFQEVFGEEALPQNSDASEPSELPTTPPILTALEEMEANDPNFPEGLKGLGKSVREEMEEQGDEAHKPPFLDRYDNILAALEEMEATDPNFPETLKGLEQSVSREMEERGDPLFRERLANLNPETRSEQDVAERVAQLILSTTDKWELEQIEDSLATYKGPLSRLNVGLEWYLNNPEQITLSDDPASSDDEDSSSYPLEESSGENYGYYYLDTPFDELAAHLRNRDVQYIIKNGMDYQDRKELFALLDKLVVPVFNEDMDVLHDIAAIFAKYDEDVHLEFHTQPRLPRIRRLDVFKRLLPKPDDDTPVTLEKENSEIAEILNETKQELEIVQAEARAKRQKWPNLMTRDPLLDSRDVLDIPPTKDSPFQNRVVIRNHHSIFTEALHADSFDFSKYEPTKTDDVEETGTAIGDNLPISAGQVARLQTYPIMFRNASQQTGKGKIARIVRITIVGDGHGMVGLGFGKHSTAETAGTKAFRDAVRNMDWVERFEDRTIWTEVQTKFGATVVILRPRPVGFGLRCNPYIHHLLAAAGIKDISAKVWGSRNPIGVLKATLRLLHAGNAPLGMGDGVGGPGRKSWKGTGLRNKNQIERERGRRLIDLRV</sequence>
<dbReference type="Gene3D" id="3.30.230.10">
    <property type="match status" value="1"/>
</dbReference>
<accession>A0AAD7K7B7</accession>
<dbReference type="InterPro" id="IPR020568">
    <property type="entry name" value="Ribosomal_Su5_D2-typ_SF"/>
</dbReference>
<dbReference type="GO" id="GO:0003735">
    <property type="term" value="F:structural constituent of ribosome"/>
    <property type="evidence" value="ECO:0007669"/>
    <property type="project" value="UniProtKB-UniRule"/>
</dbReference>
<dbReference type="FunFam" id="3.30.230.10:FF:000002">
    <property type="entry name" value="30S ribosomal protein S5"/>
    <property type="match status" value="1"/>
</dbReference>
<dbReference type="Gene3D" id="3.30.160.20">
    <property type="match status" value="1"/>
</dbReference>
<evidence type="ECO:0000256" key="4">
    <source>
        <dbReference type="PROSITE-ProRule" id="PRU00268"/>
    </source>
</evidence>
<dbReference type="Pfam" id="PF03719">
    <property type="entry name" value="Ribosomal_S5_C"/>
    <property type="match status" value="1"/>
</dbReference>
<evidence type="ECO:0000256" key="5">
    <source>
        <dbReference type="RuleBase" id="RU003823"/>
    </source>
</evidence>
<dbReference type="InterPro" id="IPR013810">
    <property type="entry name" value="Ribosomal_uS5_N"/>
</dbReference>
<feature type="domain" description="S5 DRBM" evidence="8">
    <location>
        <begin position="541"/>
        <end position="604"/>
    </location>
</feature>
<dbReference type="InterPro" id="IPR014721">
    <property type="entry name" value="Ribsml_uS5_D2-typ_fold_subgr"/>
</dbReference>
<dbReference type="GO" id="GO:0005737">
    <property type="term" value="C:cytoplasm"/>
    <property type="evidence" value="ECO:0007669"/>
    <property type="project" value="UniProtKB-ARBA"/>
</dbReference>
<evidence type="ECO:0000259" key="8">
    <source>
        <dbReference type="PROSITE" id="PS50881"/>
    </source>
</evidence>
<dbReference type="PANTHER" id="PTHR48277:SF1">
    <property type="entry name" value="MITOCHONDRIAL RIBOSOMAL PROTEIN S5"/>
    <property type="match status" value="1"/>
</dbReference>
<dbReference type="SUPFAM" id="SSF54211">
    <property type="entry name" value="Ribosomal protein S5 domain 2-like"/>
    <property type="match status" value="1"/>
</dbReference>
<organism evidence="9 10">
    <name type="scientific">Mycena metata</name>
    <dbReference type="NCBI Taxonomy" id="1033252"/>
    <lineage>
        <taxon>Eukaryota</taxon>
        <taxon>Fungi</taxon>
        <taxon>Dikarya</taxon>
        <taxon>Basidiomycota</taxon>
        <taxon>Agaricomycotina</taxon>
        <taxon>Agaricomycetes</taxon>
        <taxon>Agaricomycetidae</taxon>
        <taxon>Agaricales</taxon>
        <taxon>Marasmiineae</taxon>
        <taxon>Mycenaceae</taxon>
        <taxon>Mycena</taxon>
    </lineage>
</organism>
<dbReference type="SUPFAM" id="SSF54768">
    <property type="entry name" value="dsRNA-binding domain-like"/>
    <property type="match status" value="1"/>
</dbReference>
<dbReference type="Proteomes" id="UP001215598">
    <property type="component" value="Unassembled WGS sequence"/>
</dbReference>
<evidence type="ECO:0000313" key="10">
    <source>
        <dbReference type="Proteomes" id="UP001215598"/>
    </source>
</evidence>
<dbReference type="InterPro" id="IPR005324">
    <property type="entry name" value="Ribosomal_uS5_C"/>
</dbReference>
<evidence type="ECO:0000256" key="3">
    <source>
        <dbReference type="ARBA" id="ARBA00023274"/>
    </source>
</evidence>
<dbReference type="Pfam" id="PF00333">
    <property type="entry name" value="Ribosomal_S5"/>
    <property type="match status" value="1"/>
</dbReference>
<evidence type="ECO:0000256" key="1">
    <source>
        <dbReference type="ARBA" id="ARBA00008945"/>
    </source>
</evidence>